<dbReference type="Proteomes" id="UP001595462">
    <property type="component" value="Unassembled WGS sequence"/>
</dbReference>
<gene>
    <name evidence="6" type="ORF">ACFOSU_05565</name>
</gene>
<evidence type="ECO:0000313" key="6">
    <source>
        <dbReference type="EMBL" id="MFC3103358.1"/>
    </source>
</evidence>
<dbReference type="InterPro" id="IPR052158">
    <property type="entry name" value="INH-QAR"/>
</dbReference>
<dbReference type="Pfam" id="PF01965">
    <property type="entry name" value="DJ-1_PfpI"/>
    <property type="match status" value="1"/>
</dbReference>
<dbReference type="Gene3D" id="1.10.10.60">
    <property type="entry name" value="Homeodomain-like"/>
    <property type="match status" value="1"/>
</dbReference>
<evidence type="ECO:0000256" key="2">
    <source>
        <dbReference type="ARBA" id="ARBA00023125"/>
    </source>
</evidence>
<reference evidence="7" key="1">
    <citation type="journal article" date="2019" name="Int. J. Syst. Evol. Microbiol.">
        <title>The Global Catalogue of Microorganisms (GCM) 10K type strain sequencing project: providing services to taxonomists for standard genome sequencing and annotation.</title>
        <authorList>
            <consortium name="The Broad Institute Genomics Platform"/>
            <consortium name="The Broad Institute Genome Sequencing Center for Infectious Disease"/>
            <person name="Wu L."/>
            <person name="Ma J."/>
        </authorList>
    </citation>
    <scope>NUCLEOTIDE SEQUENCE [LARGE SCALE GENOMIC DNA]</scope>
    <source>
        <strain evidence="7">KCTC 52640</strain>
    </source>
</reference>
<dbReference type="InterPro" id="IPR002818">
    <property type="entry name" value="DJ-1/PfpI"/>
</dbReference>
<dbReference type="InterPro" id="IPR009057">
    <property type="entry name" value="Homeodomain-like_sf"/>
</dbReference>
<dbReference type="PANTHER" id="PTHR43130:SF3">
    <property type="entry name" value="HTH-TYPE TRANSCRIPTIONAL REGULATOR RV1931C"/>
    <property type="match status" value="1"/>
</dbReference>
<dbReference type="RefSeq" id="WP_380687309.1">
    <property type="nucleotide sequence ID" value="NZ_JBHRSS010000003.1"/>
</dbReference>
<comment type="caution">
    <text evidence="6">The sequence shown here is derived from an EMBL/GenBank/DDBJ whole genome shotgun (WGS) entry which is preliminary data.</text>
</comment>
<dbReference type="InterPro" id="IPR018060">
    <property type="entry name" value="HTH_AraC"/>
</dbReference>
<sequence>MAQMTKSSYFLPMHHVVFVVYPGFELLDTSGPASVFNSANRALAQFGRPAYYKVGLVSADGGTIESSSGVAVDTGCICDFRPGDVSTILIAGAEREHLLPAVADRILRAALPGLAAKAERFGSVCSGGFVLAALGLLDGHRVATHWDSCKPLAETFPAVTVDPDSLYVVDGRLWTSAGVTTGIDMALAMIARDLDAAIAGEVAKRLILYVRRPGYQSQFSPVLKAQVKAGSPFADLIGWIQANLDAPLDVPSLAAHAGQTERTFHRKFVAATGVTPARFVETARLDAARMLLSRGLSLKEIASKVGLYPAARFSEAFERRFGITPRLFREMHGALQTVPGRPDADAEQGGSSALSII</sequence>
<keyword evidence="3" id="KW-0804">Transcription</keyword>
<dbReference type="CDD" id="cd03137">
    <property type="entry name" value="GATase1_AraC_1"/>
    <property type="match status" value="1"/>
</dbReference>
<dbReference type="SUPFAM" id="SSF52317">
    <property type="entry name" value="Class I glutamine amidotransferase-like"/>
    <property type="match status" value="1"/>
</dbReference>
<dbReference type="PROSITE" id="PS01124">
    <property type="entry name" value="HTH_ARAC_FAMILY_2"/>
    <property type="match status" value="1"/>
</dbReference>
<feature type="region of interest" description="Disordered" evidence="4">
    <location>
        <begin position="338"/>
        <end position="357"/>
    </location>
</feature>
<evidence type="ECO:0000256" key="4">
    <source>
        <dbReference type="SAM" id="MobiDB-lite"/>
    </source>
</evidence>
<name>A0ABV7EKW6_9GAMM</name>
<evidence type="ECO:0000256" key="1">
    <source>
        <dbReference type="ARBA" id="ARBA00023015"/>
    </source>
</evidence>
<dbReference type="Gene3D" id="3.40.50.880">
    <property type="match status" value="1"/>
</dbReference>
<evidence type="ECO:0000313" key="7">
    <source>
        <dbReference type="Proteomes" id="UP001595462"/>
    </source>
</evidence>
<protein>
    <submittedName>
        <fullName evidence="6">GlxA family transcriptional regulator</fullName>
    </submittedName>
</protein>
<dbReference type="EMBL" id="JBHRSS010000003">
    <property type="protein sequence ID" value="MFC3103358.1"/>
    <property type="molecule type" value="Genomic_DNA"/>
</dbReference>
<keyword evidence="1" id="KW-0805">Transcription regulation</keyword>
<proteinExistence type="predicted"/>
<evidence type="ECO:0000256" key="3">
    <source>
        <dbReference type="ARBA" id="ARBA00023163"/>
    </source>
</evidence>
<dbReference type="SMART" id="SM00342">
    <property type="entry name" value="HTH_ARAC"/>
    <property type="match status" value="1"/>
</dbReference>
<evidence type="ECO:0000259" key="5">
    <source>
        <dbReference type="PROSITE" id="PS01124"/>
    </source>
</evidence>
<dbReference type="SUPFAM" id="SSF46689">
    <property type="entry name" value="Homeodomain-like"/>
    <property type="match status" value="2"/>
</dbReference>
<dbReference type="InterPro" id="IPR029062">
    <property type="entry name" value="Class_I_gatase-like"/>
</dbReference>
<keyword evidence="2" id="KW-0238">DNA-binding</keyword>
<organism evidence="6 7">
    <name type="scientific">Salinisphaera aquimarina</name>
    <dbReference type="NCBI Taxonomy" id="2094031"/>
    <lineage>
        <taxon>Bacteria</taxon>
        <taxon>Pseudomonadati</taxon>
        <taxon>Pseudomonadota</taxon>
        <taxon>Gammaproteobacteria</taxon>
        <taxon>Salinisphaerales</taxon>
        <taxon>Salinisphaeraceae</taxon>
        <taxon>Salinisphaera</taxon>
    </lineage>
</organism>
<feature type="domain" description="HTH araC/xylS-type" evidence="5">
    <location>
        <begin position="234"/>
        <end position="331"/>
    </location>
</feature>
<dbReference type="PROSITE" id="PS00041">
    <property type="entry name" value="HTH_ARAC_FAMILY_1"/>
    <property type="match status" value="1"/>
</dbReference>
<keyword evidence="7" id="KW-1185">Reference proteome</keyword>
<dbReference type="InterPro" id="IPR018062">
    <property type="entry name" value="HTH_AraC-typ_CS"/>
</dbReference>
<dbReference type="PANTHER" id="PTHR43130">
    <property type="entry name" value="ARAC-FAMILY TRANSCRIPTIONAL REGULATOR"/>
    <property type="match status" value="1"/>
</dbReference>
<accession>A0ABV7EKW6</accession>
<dbReference type="Pfam" id="PF12833">
    <property type="entry name" value="HTH_18"/>
    <property type="match status" value="1"/>
</dbReference>